<keyword evidence="4" id="KW-0238">DNA-binding</keyword>
<dbReference type="EMBL" id="OY731406">
    <property type="protein sequence ID" value="CAJ1973290.1"/>
    <property type="molecule type" value="Genomic_DNA"/>
</dbReference>
<feature type="domain" description="Myb-like" evidence="8">
    <location>
        <begin position="81"/>
        <end position="131"/>
    </location>
</feature>
<organism evidence="10 11">
    <name type="scientific">Sphenostylis stenocarpa</name>
    <dbReference type="NCBI Taxonomy" id="92480"/>
    <lineage>
        <taxon>Eukaryota</taxon>
        <taxon>Viridiplantae</taxon>
        <taxon>Streptophyta</taxon>
        <taxon>Embryophyta</taxon>
        <taxon>Tracheophyta</taxon>
        <taxon>Spermatophyta</taxon>
        <taxon>Magnoliopsida</taxon>
        <taxon>eudicotyledons</taxon>
        <taxon>Gunneridae</taxon>
        <taxon>Pentapetalae</taxon>
        <taxon>rosids</taxon>
        <taxon>fabids</taxon>
        <taxon>Fabales</taxon>
        <taxon>Fabaceae</taxon>
        <taxon>Papilionoideae</taxon>
        <taxon>50 kb inversion clade</taxon>
        <taxon>NPAAA clade</taxon>
        <taxon>indigoferoid/millettioid clade</taxon>
        <taxon>Phaseoleae</taxon>
        <taxon>Sphenostylis</taxon>
    </lineage>
</organism>
<keyword evidence="3" id="KW-0805">Transcription regulation</keyword>
<dbReference type="Gramene" id="rna-AYBTSS11_LOCUS25350">
    <property type="protein sequence ID" value="CAJ1973290.1"/>
    <property type="gene ID" value="gene-AYBTSS11_LOCUS25350"/>
</dbReference>
<keyword evidence="2" id="KW-0677">Repeat</keyword>
<proteinExistence type="predicted"/>
<evidence type="ECO:0000313" key="10">
    <source>
        <dbReference type="EMBL" id="CAJ1973290.1"/>
    </source>
</evidence>
<reference evidence="10" key="1">
    <citation type="submission" date="2023-10" db="EMBL/GenBank/DDBJ databases">
        <authorList>
            <person name="Domelevo Entfellner J.-B."/>
        </authorList>
    </citation>
    <scope>NUCLEOTIDE SEQUENCE</scope>
</reference>
<keyword evidence="5" id="KW-0804">Transcription</keyword>
<dbReference type="InterPro" id="IPR017930">
    <property type="entry name" value="Myb_dom"/>
</dbReference>
<keyword evidence="6" id="KW-0539">Nucleus</keyword>
<evidence type="ECO:0000256" key="6">
    <source>
        <dbReference type="ARBA" id="ARBA00023242"/>
    </source>
</evidence>
<dbReference type="PROSITE" id="PS51294">
    <property type="entry name" value="HTH_MYB"/>
    <property type="match status" value="2"/>
</dbReference>
<evidence type="ECO:0000256" key="5">
    <source>
        <dbReference type="ARBA" id="ARBA00023163"/>
    </source>
</evidence>
<dbReference type="FunFam" id="1.10.10.60:FF:000001">
    <property type="entry name" value="MYB-related transcription factor"/>
    <property type="match status" value="1"/>
</dbReference>
<comment type="subcellular location">
    <subcellularLocation>
        <location evidence="1">Nucleus</location>
    </subcellularLocation>
</comment>
<feature type="domain" description="HTH myb-type" evidence="9">
    <location>
        <begin position="81"/>
        <end position="135"/>
    </location>
</feature>
<dbReference type="Gene3D" id="1.10.10.60">
    <property type="entry name" value="Homeodomain-like"/>
    <property type="match status" value="2"/>
</dbReference>
<dbReference type="GO" id="GO:0003677">
    <property type="term" value="F:DNA binding"/>
    <property type="evidence" value="ECO:0007669"/>
    <property type="project" value="UniProtKB-KW"/>
</dbReference>
<dbReference type="PROSITE" id="PS50090">
    <property type="entry name" value="MYB_LIKE"/>
    <property type="match status" value="2"/>
</dbReference>
<dbReference type="Proteomes" id="UP001189624">
    <property type="component" value="Chromosome 9"/>
</dbReference>
<gene>
    <name evidence="10" type="ORF">AYBTSS11_LOCUS25350</name>
</gene>
<keyword evidence="7" id="KW-0732">Signal</keyword>
<dbReference type="PANTHER" id="PTHR47995">
    <property type="entry name" value="TRANSCRIPTION FACTOR MYB33-RELATED"/>
    <property type="match status" value="1"/>
</dbReference>
<dbReference type="InterPro" id="IPR001005">
    <property type="entry name" value="SANT/Myb"/>
</dbReference>
<evidence type="ECO:0000256" key="1">
    <source>
        <dbReference type="ARBA" id="ARBA00004123"/>
    </source>
</evidence>
<dbReference type="SMART" id="SM00717">
    <property type="entry name" value="SANT"/>
    <property type="match status" value="2"/>
</dbReference>
<accession>A0AA86T3E9</accession>
<evidence type="ECO:0000259" key="9">
    <source>
        <dbReference type="PROSITE" id="PS51294"/>
    </source>
</evidence>
<evidence type="ECO:0000259" key="8">
    <source>
        <dbReference type="PROSITE" id="PS50090"/>
    </source>
</evidence>
<protein>
    <submittedName>
        <fullName evidence="10">Uncharacterized protein</fullName>
    </submittedName>
</protein>
<dbReference type="GO" id="GO:0005634">
    <property type="term" value="C:nucleus"/>
    <property type="evidence" value="ECO:0007669"/>
    <property type="project" value="UniProtKB-SubCell"/>
</dbReference>
<feature type="chain" id="PRO_5041663273" evidence="7">
    <location>
        <begin position="18"/>
        <end position="556"/>
    </location>
</feature>
<evidence type="ECO:0000256" key="2">
    <source>
        <dbReference type="ARBA" id="ARBA00022737"/>
    </source>
</evidence>
<evidence type="ECO:0000313" key="11">
    <source>
        <dbReference type="Proteomes" id="UP001189624"/>
    </source>
</evidence>
<dbReference type="InterPro" id="IPR009057">
    <property type="entry name" value="Homeodomain-like_sf"/>
</dbReference>
<sequence>MFLIFLILTTIPFLYRGEKDNSDDQPDENNFRKGQWTAEEDAVLAAYVTKHGTGNWNLVQKNTGLARCGKSCRLRWTNHLRPGLRRGPFSEEEQSKVIELHALWGNKWSKIAEKLTGRTDNEIKNFWNTRIKKRKRLGLSCYSDKLQSEASVEAFAPSSDNSEAGPSSNVPHLTFNNFDTNGQNQPQPYFHNGYFETEGNLSCCQLNTDNCSNQYLPYNNQFQGYSMGYCMDDEGASHHPSYTFDEGACSSDHPFDTFDEGACSSCSDHPFYTFDEGACSCGHPFYTFDEGACSSDHPFYTFDEGVCSIDHPFYTFDEGACSSDHHPFYTFDEGACSRDHPFYTFDGGACSSDQPNYMVNEVAYDPHCMVDEGLVSEMPLCSSGPCLGSEIPLHSSDPCSVSEMTLRSSEPCSVSEMPLRPSGPCLGSEIPLRSTDPFSVSEMPLCLSDPCSVSNIPLCSSGPCSVSEIPLLPSSSTVDDSILNDLSFPSFDDPSFDDPSLYDQYSSWSLPPDHTSLSLPLLDDLSTPLYDSLIAKEDISTNQYHETLPSLTNEYP</sequence>
<dbReference type="Pfam" id="PF00249">
    <property type="entry name" value="Myb_DNA-binding"/>
    <property type="match status" value="2"/>
</dbReference>
<keyword evidence="11" id="KW-1185">Reference proteome</keyword>
<dbReference type="PANTHER" id="PTHR47995:SF18">
    <property type="entry name" value="TRANSCRIPTION FACTOR MYB65"/>
    <property type="match status" value="1"/>
</dbReference>
<dbReference type="AlphaFoldDB" id="A0AA86T3E9"/>
<dbReference type="CDD" id="cd00167">
    <property type="entry name" value="SANT"/>
    <property type="match status" value="2"/>
</dbReference>
<evidence type="ECO:0000256" key="7">
    <source>
        <dbReference type="SAM" id="SignalP"/>
    </source>
</evidence>
<feature type="domain" description="HTH myb-type" evidence="9">
    <location>
        <begin position="28"/>
        <end position="80"/>
    </location>
</feature>
<name>A0AA86T3E9_9FABA</name>
<evidence type="ECO:0000256" key="3">
    <source>
        <dbReference type="ARBA" id="ARBA00023015"/>
    </source>
</evidence>
<dbReference type="SUPFAM" id="SSF46689">
    <property type="entry name" value="Homeodomain-like"/>
    <property type="match status" value="1"/>
</dbReference>
<evidence type="ECO:0000256" key="4">
    <source>
        <dbReference type="ARBA" id="ARBA00023125"/>
    </source>
</evidence>
<feature type="domain" description="Myb-like" evidence="8">
    <location>
        <begin position="28"/>
        <end position="80"/>
    </location>
</feature>
<feature type="signal peptide" evidence="7">
    <location>
        <begin position="1"/>
        <end position="17"/>
    </location>
</feature>